<dbReference type="Gene3D" id="3.40.1080.10">
    <property type="entry name" value="Glutaconate Coenzyme A-transferase"/>
    <property type="match status" value="1"/>
</dbReference>
<keyword evidence="2 4" id="KW-0808">Transferase</keyword>
<dbReference type="RefSeq" id="WP_323052976.1">
    <property type="nucleotide sequence ID" value="NZ_SJFN01000002.1"/>
</dbReference>
<keyword evidence="5" id="KW-1185">Reference proteome</keyword>
<dbReference type="PANTHER" id="PTHR13707:SF60">
    <property type="entry name" value="ACETATE COA-TRANSFERASE SUBUNIT ALPHA"/>
    <property type="match status" value="1"/>
</dbReference>
<protein>
    <submittedName>
        <fullName evidence="4">Acetyl-CoA--acetoacetyl-CoA transferase subunit alpha</fullName>
    </submittedName>
</protein>
<organism evidence="4 5">
    <name type="scientific">Siculibacillus lacustris</name>
    <dbReference type="NCBI Taxonomy" id="1549641"/>
    <lineage>
        <taxon>Bacteria</taxon>
        <taxon>Pseudomonadati</taxon>
        <taxon>Pseudomonadota</taxon>
        <taxon>Alphaproteobacteria</taxon>
        <taxon>Hyphomicrobiales</taxon>
        <taxon>Ancalomicrobiaceae</taxon>
        <taxon>Siculibacillus</taxon>
    </lineage>
</organism>
<dbReference type="InterPro" id="IPR037171">
    <property type="entry name" value="NagB/RpiA_transferase-like"/>
</dbReference>
<evidence type="ECO:0000313" key="4">
    <source>
        <dbReference type="EMBL" id="TBW41056.1"/>
    </source>
</evidence>
<gene>
    <name evidence="4" type="ORF">EYW49_02565</name>
    <name evidence="3" type="ORF">EYW49_21860</name>
</gene>
<sequence length="79" mass="8192">MSKVTALADAVAKIPDGATLMIGGFMGVGSPHRVIDELVRQGKRDLTIIANDTARKGVDIGKLIDAGAVKRLVASHIGL</sequence>
<evidence type="ECO:0000313" key="5">
    <source>
        <dbReference type="Proteomes" id="UP000292781"/>
    </source>
</evidence>
<dbReference type="SUPFAM" id="SSF100950">
    <property type="entry name" value="NagB/RpiA/CoA transferase-like"/>
    <property type="match status" value="1"/>
</dbReference>
<evidence type="ECO:0000256" key="1">
    <source>
        <dbReference type="ARBA" id="ARBA00005612"/>
    </source>
</evidence>
<dbReference type="Proteomes" id="UP000292781">
    <property type="component" value="Unassembled WGS sequence"/>
</dbReference>
<reference evidence="4 5" key="1">
    <citation type="submission" date="2019-02" db="EMBL/GenBank/DDBJ databases">
        <title>Siculibacillus lacustris gen. nov., sp. nov., a new rosette-forming bacterium isolated from a freshwater crater lake (Lake St. Ana, Romania).</title>
        <authorList>
            <person name="Felfoldi T."/>
            <person name="Marton Z."/>
            <person name="Szabo A."/>
            <person name="Mentes A."/>
            <person name="Boka K."/>
            <person name="Marialigeti K."/>
            <person name="Mathe I."/>
            <person name="Koncz M."/>
            <person name="Schumann P."/>
            <person name="Toth E."/>
        </authorList>
    </citation>
    <scope>NUCLEOTIDE SEQUENCE [LARGE SCALE GENOMIC DNA]</scope>
    <source>
        <strain evidence="4 5">SA-279</strain>
    </source>
</reference>
<dbReference type="Pfam" id="PF01144">
    <property type="entry name" value="CoA_trans"/>
    <property type="match status" value="1"/>
</dbReference>
<dbReference type="AlphaFoldDB" id="A0A4V2KUD7"/>
<dbReference type="GO" id="GO:0008410">
    <property type="term" value="F:CoA-transferase activity"/>
    <property type="evidence" value="ECO:0007669"/>
    <property type="project" value="InterPro"/>
</dbReference>
<feature type="non-terminal residue" evidence="4">
    <location>
        <position position="79"/>
    </location>
</feature>
<evidence type="ECO:0000313" key="3">
    <source>
        <dbReference type="EMBL" id="TBW32649.1"/>
    </source>
</evidence>
<evidence type="ECO:0000256" key="2">
    <source>
        <dbReference type="ARBA" id="ARBA00022679"/>
    </source>
</evidence>
<dbReference type="InterPro" id="IPR004163">
    <property type="entry name" value="CoA_transf_BS"/>
</dbReference>
<dbReference type="PROSITE" id="PS01273">
    <property type="entry name" value="COA_TRANSF_1"/>
    <property type="match status" value="1"/>
</dbReference>
<accession>A0A4V2KUD7</accession>
<name>A0A4V2KUD7_9HYPH</name>
<comment type="caution">
    <text evidence="4">The sequence shown here is derived from an EMBL/GenBank/DDBJ whole genome shotgun (WGS) entry which is preliminary data.</text>
</comment>
<dbReference type="PANTHER" id="PTHR13707">
    <property type="entry name" value="KETOACID-COENZYME A TRANSFERASE"/>
    <property type="match status" value="1"/>
</dbReference>
<dbReference type="EMBL" id="SJFN01000002">
    <property type="protein sequence ID" value="TBW41056.1"/>
    <property type="molecule type" value="Genomic_DNA"/>
</dbReference>
<dbReference type="EMBL" id="SJFN01000056">
    <property type="protein sequence ID" value="TBW32649.1"/>
    <property type="molecule type" value="Genomic_DNA"/>
</dbReference>
<dbReference type="InterPro" id="IPR004165">
    <property type="entry name" value="CoA_trans_fam_I"/>
</dbReference>
<proteinExistence type="inferred from homology"/>
<comment type="similarity">
    <text evidence="1">Belongs to the 3-oxoacid CoA-transferase subunit A family.</text>
</comment>